<feature type="domain" description="TonB-dependent receptor plug" evidence="15">
    <location>
        <begin position="55"/>
        <end position="156"/>
    </location>
</feature>
<dbReference type="CDD" id="cd01347">
    <property type="entry name" value="ligand_gated_channel"/>
    <property type="match status" value="1"/>
</dbReference>
<evidence type="ECO:0000256" key="5">
    <source>
        <dbReference type="ARBA" id="ARBA00022692"/>
    </source>
</evidence>
<comment type="similarity">
    <text evidence="2 10 11">Belongs to the TonB-dependent receptor family.</text>
</comment>
<evidence type="ECO:0000313" key="17">
    <source>
        <dbReference type="Proteomes" id="UP001606300"/>
    </source>
</evidence>
<keyword evidence="9 10" id="KW-0998">Cell outer membrane</keyword>
<evidence type="ECO:0000256" key="4">
    <source>
        <dbReference type="ARBA" id="ARBA00022452"/>
    </source>
</evidence>
<dbReference type="Gene3D" id="2.170.130.10">
    <property type="entry name" value="TonB-dependent receptor, plug domain"/>
    <property type="match status" value="1"/>
</dbReference>
<keyword evidence="8 16" id="KW-0675">Receptor</keyword>
<dbReference type="InterPro" id="IPR012910">
    <property type="entry name" value="Plug_dom"/>
</dbReference>
<dbReference type="RefSeq" id="WP_394470389.1">
    <property type="nucleotide sequence ID" value="NZ_JBIGHY010000003.1"/>
</dbReference>
<protein>
    <submittedName>
        <fullName evidence="16">TonB-dependent receptor</fullName>
    </submittedName>
</protein>
<dbReference type="EMBL" id="JBIGHY010000003">
    <property type="protein sequence ID" value="MFG6414312.1"/>
    <property type="molecule type" value="Genomic_DNA"/>
</dbReference>
<keyword evidence="13" id="KW-0732">Signal</keyword>
<keyword evidence="7 10" id="KW-0472">Membrane</keyword>
<dbReference type="PANTHER" id="PTHR32552:SF82">
    <property type="entry name" value="FCUA PROTEIN"/>
    <property type="match status" value="1"/>
</dbReference>
<evidence type="ECO:0000256" key="6">
    <source>
        <dbReference type="ARBA" id="ARBA00023077"/>
    </source>
</evidence>
<dbReference type="PANTHER" id="PTHR32552">
    <property type="entry name" value="FERRICHROME IRON RECEPTOR-RELATED"/>
    <property type="match status" value="1"/>
</dbReference>
<dbReference type="InterPro" id="IPR037066">
    <property type="entry name" value="Plug_dom_sf"/>
</dbReference>
<organism evidence="16 17">
    <name type="scientific">Pelomonas dachongensis</name>
    <dbReference type="NCBI Taxonomy" id="3299029"/>
    <lineage>
        <taxon>Bacteria</taxon>
        <taxon>Pseudomonadati</taxon>
        <taxon>Pseudomonadota</taxon>
        <taxon>Betaproteobacteria</taxon>
        <taxon>Burkholderiales</taxon>
        <taxon>Sphaerotilaceae</taxon>
        <taxon>Roseateles</taxon>
    </lineage>
</organism>
<keyword evidence="17" id="KW-1185">Reference proteome</keyword>
<evidence type="ECO:0000259" key="14">
    <source>
        <dbReference type="Pfam" id="PF00593"/>
    </source>
</evidence>
<evidence type="ECO:0000256" key="10">
    <source>
        <dbReference type="PROSITE-ProRule" id="PRU01360"/>
    </source>
</evidence>
<keyword evidence="3 10" id="KW-0813">Transport</keyword>
<feature type="compositionally biased region" description="Polar residues" evidence="12">
    <location>
        <begin position="35"/>
        <end position="45"/>
    </location>
</feature>
<proteinExistence type="inferred from homology"/>
<evidence type="ECO:0000256" key="3">
    <source>
        <dbReference type="ARBA" id="ARBA00022448"/>
    </source>
</evidence>
<accession>A0ABW7ELE7</accession>
<feature type="region of interest" description="Disordered" evidence="12">
    <location>
        <begin position="20"/>
        <end position="45"/>
    </location>
</feature>
<dbReference type="InterPro" id="IPR039426">
    <property type="entry name" value="TonB-dep_rcpt-like"/>
</dbReference>
<evidence type="ECO:0000259" key="15">
    <source>
        <dbReference type="Pfam" id="PF07715"/>
    </source>
</evidence>
<evidence type="ECO:0000313" key="16">
    <source>
        <dbReference type="EMBL" id="MFG6414312.1"/>
    </source>
</evidence>
<dbReference type="Pfam" id="PF07715">
    <property type="entry name" value="Plug"/>
    <property type="match status" value="1"/>
</dbReference>
<reference evidence="16 17" key="1">
    <citation type="submission" date="2024-09" db="EMBL/GenBank/DDBJ databases">
        <title>Novel species of the genus Pelomonas and Roseateles isolated from streams.</title>
        <authorList>
            <person name="Lu H."/>
        </authorList>
    </citation>
    <scope>NUCLEOTIDE SEQUENCE [LARGE SCALE GENOMIC DNA]</scope>
    <source>
        <strain evidence="16 17">DC23W</strain>
    </source>
</reference>
<keyword evidence="6 11" id="KW-0798">TonB box</keyword>
<dbReference type="Gene3D" id="2.40.170.20">
    <property type="entry name" value="TonB-dependent receptor, beta-barrel domain"/>
    <property type="match status" value="1"/>
</dbReference>
<sequence>MQKTQLALILAALPTLVAAQASEPSPSTLPPVRVTGTSDNTSASSLALGTTATPLETPFSISRVPADLLRDQAVTSLQDALRNVPGAQADSGFNGSHTQFFILRGAVTDNGTGSNRVLRDGVRLSNYPYTPAFVESVDVLRGPGAAVGVRSEPGGTVNIVTKQPQLKNFGSVVASGGTANARELALDLNRVLSADNELAARITATRSQTSEWRHVPDRLDGVKLGLAKSGGSRYHLRASIEATNQTYQPDYGLPSLDGRPVAVPLDRQFGEPFGDSTTRNRLVDVAGDVALDDATRLAGQVTHLEADSTSIKNLLNGSPLANQPPGTWARVSAWEPGTTRRIDSATASLKRQQTLAGVRHQFYFGLDYYEESLHQPNRSVPAATSPNINVFNPVYGRVTVPANHDSLPVSLTTQNLYAFGASLQDQVDLGDWTLVAGARLDRQNFRYGAAAVTAVHESRWSPKFAVLRRLGTADTVYANVSTGTAPNQVASSTNQSLPSRRSAQAELGWKAQWLGGRLNSDLAVFRLKQTNMISSDLSTANNFDFNLAGEARSQGIEASLSGQLTDRLSANLSYAYTDATYGYNAVYGGKQVPNVAKHALTVWGQFDWGQGWKTGANLAVQSRRFAEEANLTVLPGYARMDLVQSWTAKLDGGQALELQLAVRNVFDKGYYVSSHLHTARWVTPAQGRYVSATARYQF</sequence>
<feature type="domain" description="TonB-dependent receptor-like beta-barrel" evidence="14">
    <location>
        <begin position="249"/>
        <end position="665"/>
    </location>
</feature>
<dbReference type="Pfam" id="PF00593">
    <property type="entry name" value="TonB_dep_Rec_b-barrel"/>
    <property type="match status" value="1"/>
</dbReference>
<dbReference type="NCBIfam" id="TIGR01783">
    <property type="entry name" value="TonB-siderophor"/>
    <property type="match status" value="1"/>
</dbReference>
<dbReference type="InterPro" id="IPR010105">
    <property type="entry name" value="TonB_sidphr_rcpt"/>
</dbReference>
<evidence type="ECO:0000256" key="12">
    <source>
        <dbReference type="SAM" id="MobiDB-lite"/>
    </source>
</evidence>
<evidence type="ECO:0000256" key="11">
    <source>
        <dbReference type="RuleBase" id="RU003357"/>
    </source>
</evidence>
<evidence type="ECO:0000256" key="13">
    <source>
        <dbReference type="SAM" id="SignalP"/>
    </source>
</evidence>
<name>A0ABW7ELE7_9BURK</name>
<evidence type="ECO:0000256" key="7">
    <source>
        <dbReference type="ARBA" id="ARBA00023136"/>
    </source>
</evidence>
<dbReference type="PROSITE" id="PS52016">
    <property type="entry name" value="TONB_DEPENDENT_REC_3"/>
    <property type="match status" value="1"/>
</dbReference>
<keyword evidence="4 10" id="KW-1134">Transmembrane beta strand</keyword>
<feature type="signal peptide" evidence="13">
    <location>
        <begin position="1"/>
        <end position="21"/>
    </location>
</feature>
<gene>
    <name evidence="16" type="ORF">ACG02S_10415</name>
</gene>
<evidence type="ECO:0000256" key="1">
    <source>
        <dbReference type="ARBA" id="ARBA00004571"/>
    </source>
</evidence>
<dbReference type="InterPro" id="IPR000531">
    <property type="entry name" value="Beta-barrel_TonB"/>
</dbReference>
<dbReference type="InterPro" id="IPR036942">
    <property type="entry name" value="Beta-barrel_TonB_sf"/>
</dbReference>
<keyword evidence="5 10" id="KW-0812">Transmembrane</keyword>
<comment type="subcellular location">
    <subcellularLocation>
        <location evidence="1 10">Cell outer membrane</location>
        <topology evidence="1 10">Multi-pass membrane protein</topology>
    </subcellularLocation>
</comment>
<comment type="caution">
    <text evidence="16">The sequence shown here is derived from an EMBL/GenBank/DDBJ whole genome shotgun (WGS) entry which is preliminary data.</text>
</comment>
<feature type="chain" id="PRO_5046048503" evidence="13">
    <location>
        <begin position="22"/>
        <end position="698"/>
    </location>
</feature>
<evidence type="ECO:0000256" key="2">
    <source>
        <dbReference type="ARBA" id="ARBA00009810"/>
    </source>
</evidence>
<dbReference type="Proteomes" id="UP001606300">
    <property type="component" value="Unassembled WGS sequence"/>
</dbReference>
<evidence type="ECO:0000256" key="8">
    <source>
        <dbReference type="ARBA" id="ARBA00023170"/>
    </source>
</evidence>
<evidence type="ECO:0000256" key="9">
    <source>
        <dbReference type="ARBA" id="ARBA00023237"/>
    </source>
</evidence>
<dbReference type="SUPFAM" id="SSF56935">
    <property type="entry name" value="Porins"/>
    <property type="match status" value="1"/>
</dbReference>